<sequence>MDEAINRDRLVGSINRVEVEGENLTSDDEIGKLGNSAVVLRGYMNVEERFTCDVDTTADLSEYTLMPSESAPCTPLSETKKLKQHLRDIFEDPAKIDKRLALRIQAQKKGKFILSIPSSAYPPHISNLLFSYSPRLSS</sequence>
<gene>
    <name evidence="1" type="ORF">BELL_1317g00010</name>
</gene>
<reference evidence="1 2" key="1">
    <citation type="submission" date="2017-12" db="EMBL/GenBank/DDBJ databases">
        <title>Comparative genomics of Botrytis spp.</title>
        <authorList>
            <person name="Valero-Jimenez C.A."/>
            <person name="Tapia P."/>
            <person name="Veloso J."/>
            <person name="Silva-Moreno E."/>
            <person name="Staats M."/>
            <person name="Valdes J.H."/>
            <person name="Van Kan J.A.L."/>
        </authorList>
    </citation>
    <scope>NUCLEOTIDE SEQUENCE [LARGE SCALE GENOMIC DNA]</scope>
    <source>
        <strain evidence="1 2">Be9601</strain>
    </source>
</reference>
<evidence type="ECO:0000313" key="1">
    <source>
        <dbReference type="EMBL" id="TGO57925.1"/>
    </source>
</evidence>
<comment type="caution">
    <text evidence="1">The sequence shown here is derived from an EMBL/GenBank/DDBJ whole genome shotgun (WGS) entry which is preliminary data.</text>
</comment>
<protein>
    <submittedName>
        <fullName evidence="1">Uncharacterized protein</fullName>
    </submittedName>
</protein>
<dbReference type="EMBL" id="PQXM01001315">
    <property type="protein sequence ID" value="TGO57925.1"/>
    <property type="molecule type" value="Genomic_DNA"/>
</dbReference>
<organism evidence="1 2">
    <name type="scientific">Botrytis elliptica</name>
    <dbReference type="NCBI Taxonomy" id="278938"/>
    <lineage>
        <taxon>Eukaryota</taxon>
        <taxon>Fungi</taxon>
        <taxon>Dikarya</taxon>
        <taxon>Ascomycota</taxon>
        <taxon>Pezizomycotina</taxon>
        <taxon>Leotiomycetes</taxon>
        <taxon>Helotiales</taxon>
        <taxon>Sclerotiniaceae</taxon>
        <taxon>Botrytis</taxon>
    </lineage>
</organism>
<keyword evidence="2" id="KW-1185">Reference proteome</keyword>
<proteinExistence type="predicted"/>
<evidence type="ECO:0000313" key="2">
    <source>
        <dbReference type="Proteomes" id="UP000297229"/>
    </source>
</evidence>
<dbReference type="AlphaFoldDB" id="A0A4Z1I9H7"/>
<accession>A0A4Z1I9H7</accession>
<dbReference type="Proteomes" id="UP000297229">
    <property type="component" value="Unassembled WGS sequence"/>
</dbReference>
<name>A0A4Z1I9H7_9HELO</name>